<evidence type="ECO:0000313" key="11">
    <source>
        <dbReference type="EMBL" id="OXA61117.1"/>
    </source>
</evidence>
<dbReference type="EMBL" id="LNIX01000002">
    <property type="protein sequence ID" value="OXA61117.1"/>
    <property type="molecule type" value="Genomic_DNA"/>
</dbReference>
<comment type="similarity">
    <text evidence="2">Belongs to the Tom40 family.</text>
</comment>
<dbReference type="InterPro" id="IPR037930">
    <property type="entry name" value="Tom40"/>
</dbReference>
<dbReference type="GO" id="GO:0030150">
    <property type="term" value="P:protein import into mitochondrial matrix"/>
    <property type="evidence" value="ECO:0007669"/>
    <property type="project" value="InterPro"/>
</dbReference>
<evidence type="ECO:0000256" key="7">
    <source>
        <dbReference type="ARBA" id="ARBA00022927"/>
    </source>
</evidence>
<keyword evidence="6" id="KW-1000">Mitochondrion outer membrane</keyword>
<dbReference type="AlphaFoldDB" id="A0A226EVB5"/>
<dbReference type="Gene3D" id="2.40.160.10">
    <property type="entry name" value="Porin"/>
    <property type="match status" value="1"/>
</dbReference>
<dbReference type="Proteomes" id="UP000198287">
    <property type="component" value="Unassembled WGS sequence"/>
</dbReference>
<keyword evidence="9" id="KW-0472">Membrane</keyword>
<evidence type="ECO:0000256" key="1">
    <source>
        <dbReference type="ARBA" id="ARBA00004374"/>
    </source>
</evidence>
<dbReference type="Pfam" id="PF01459">
    <property type="entry name" value="Porin_3"/>
    <property type="match status" value="1"/>
</dbReference>
<protein>
    <submittedName>
        <fullName evidence="11">Mitochondrial import receptor subunit TOM40</fullName>
    </submittedName>
</protein>
<keyword evidence="4" id="KW-1134">Transmembrane beta strand</keyword>
<sequence>MGMNISRCEADPTILPPPPPPPGQGGGSLNEPPQQQETYVSEKLKNNPGSYEELHKKCKELFPLPFEGAKVMINKSLNQGFHISHSITMSSITPSGYRFGSTYISAGMVSPQDPAFVLIADIDPSANLNAQGIVNYNENLRFKYASQIMNSKFASTQLTADYRGREWTATGTIVNPNIFNNTGIGVVQFLQAITPKITVGAEIMLQKSPQIPGGRTTMLSLCGRYTGDESVWSGFAGTGGLGLCYYRRLNEEIQIGFEIENSIVQQQTNVALGYQFDLPKANFSMKAMVDNNWTVTGVLEKRLLPMPFMLSLCGSLNHVKSQFRLGCGFTVGV</sequence>
<feature type="compositionally biased region" description="Pro residues" evidence="10">
    <location>
        <begin position="14"/>
        <end position="23"/>
    </location>
</feature>
<evidence type="ECO:0000313" key="12">
    <source>
        <dbReference type="Proteomes" id="UP000198287"/>
    </source>
</evidence>
<keyword evidence="11" id="KW-0675">Receptor</keyword>
<proteinExistence type="inferred from homology"/>
<comment type="caution">
    <text evidence="11">The sequence shown here is derived from an EMBL/GenBank/DDBJ whole genome shotgun (WGS) entry which is preliminary data.</text>
</comment>
<keyword evidence="8" id="KW-0496">Mitochondrion</keyword>
<evidence type="ECO:0000256" key="3">
    <source>
        <dbReference type="ARBA" id="ARBA00022448"/>
    </source>
</evidence>
<evidence type="ECO:0000256" key="6">
    <source>
        <dbReference type="ARBA" id="ARBA00022787"/>
    </source>
</evidence>
<dbReference type="InterPro" id="IPR027246">
    <property type="entry name" value="Porin_Euk/Tom40"/>
</dbReference>
<organism evidence="11 12">
    <name type="scientific">Folsomia candida</name>
    <name type="common">Springtail</name>
    <dbReference type="NCBI Taxonomy" id="158441"/>
    <lineage>
        <taxon>Eukaryota</taxon>
        <taxon>Metazoa</taxon>
        <taxon>Ecdysozoa</taxon>
        <taxon>Arthropoda</taxon>
        <taxon>Hexapoda</taxon>
        <taxon>Collembola</taxon>
        <taxon>Entomobryomorpha</taxon>
        <taxon>Isotomoidea</taxon>
        <taxon>Isotomidae</taxon>
        <taxon>Proisotominae</taxon>
        <taxon>Folsomia</taxon>
    </lineage>
</organism>
<gene>
    <name evidence="11" type="ORF">Fcan01_05280</name>
</gene>
<reference evidence="11 12" key="1">
    <citation type="submission" date="2015-12" db="EMBL/GenBank/DDBJ databases">
        <title>The genome of Folsomia candida.</title>
        <authorList>
            <person name="Faddeeva A."/>
            <person name="Derks M.F."/>
            <person name="Anvar Y."/>
            <person name="Smit S."/>
            <person name="Van Straalen N."/>
            <person name="Roelofs D."/>
        </authorList>
    </citation>
    <scope>NUCLEOTIDE SEQUENCE [LARGE SCALE GENOMIC DNA]</scope>
    <source>
        <strain evidence="11 12">VU population</strain>
        <tissue evidence="11">Whole body</tissue>
    </source>
</reference>
<dbReference type="GO" id="GO:0005741">
    <property type="term" value="C:mitochondrial outer membrane"/>
    <property type="evidence" value="ECO:0007669"/>
    <property type="project" value="UniProtKB-SubCell"/>
</dbReference>
<comment type="subcellular location">
    <subcellularLocation>
        <location evidence="1">Mitochondrion outer membrane</location>
        <topology evidence="1">Multi-pass membrane protein</topology>
    </subcellularLocation>
</comment>
<dbReference type="STRING" id="158441.A0A226EVB5"/>
<accession>A0A226EVB5</accession>
<evidence type="ECO:0000256" key="9">
    <source>
        <dbReference type="ARBA" id="ARBA00023136"/>
    </source>
</evidence>
<dbReference type="OrthoDB" id="19656at2759"/>
<dbReference type="CDD" id="cd07305">
    <property type="entry name" value="Porin3_Tom40"/>
    <property type="match status" value="1"/>
</dbReference>
<feature type="region of interest" description="Disordered" evidence="10">
    <location>
        <begin position="1"/>
        <end position="40"/>
    </location>
</feature>
<keyword evidence="3" id="KW-0813">Transport</keyword>
<keyword evidence="7" id="KW-0653">Protein transport</keyword>
<dbReference type="GO" id="GO:0008320">
    <property type="term" value="F:protein transmembrane transporter activity"/>
    <property type="evidence" value="ECO:0007669"/>
    <property type="project" value="InterPro"/>
</dbReference>
<keyword evidence="5" id="KW-0812">Transmembrane</keyword>
<evidence type="ECO:0000256" key="8">
    <source>
        <dbReference type="ARBA" id="ARBA00023128"/>
    </source>
</evidence>
<evidence type="ECO:0000256" key="10">
    <source>
        <dbReference type="SAM" id="MobiDB-lite"/>
    </source>
</evidence>
<name>A0A226EVB5_FOLCA</name>
<keyword evidence="12" id="KW-1185">Reference proteome</keyword>
<evidence type="ECO:0000256" key="5">
    <source>
        <dbReference type="ARBA" id="ARBA00022692"/>
    </source>
</evidence>
<evidence type="ECO:0000256" key="4">
    <source>
        <dbReference type="ARBA" id="ARBA00022452"/>
    </source>
</evidence>
<evidence type="ECO:0000256" key="2">
    <source>
        <dbReference type="ARBA" id="ARBA00010510"/>
    </source>
</evidence>
<dbReference type="InterPro" id="IPR023614">
    <property type="entry name" value="Porin_dom_sf"/>
</dbReference>
<dbReference type="OMA" id="TRFNYRW"/>
<dbReference type="PANTHER" id="PTHR10802">
    <property type="entry name" value="MITOCHONDRIAL IMPORT RECEPTOR SUBUNIT TOM40"/>
    <property type="match status" value="1"/>
</dbReference>